<dbReference type="AlphaFoldDB" id="A0A017RUT8"/>
<sequence length="133" mass="15272">MSKMAVLKCRCCGSEKTLYWGKEFYVTRDGKEEDYGYPEGINDLAKESGISGFWVDKICKNCGEVVRESRYIEDATDEYMVAWMNFPKIDIIENCVKCESKNMLSLYELLVGEDMKIPCNECGEGRMAILEIK</sequence>
<keyword evidence="2" id="KW-1185">Reference proteome</keyword>
<protein>
    <submittedName>
        <fullName evidence="1">Uncharacterized protein</fullName>
    </submittedName>
</protein>
<evidence type="ECO:0000313" key="2">
    <source>
        <dbReference type="Proteomes" id="UP000019681"/>
    </source>
</evidence>
<comment type="caution">
    <text evidence="1">The sequence shown here is derived from an EMBL/GenBank/DDBJ whole genome shotgun (WGS) entry which is preliminary data.</text>
</comment>
<evidence type="ECO:0000313" key="1">
    <source>
        <dbReference type="EMBL" id="EYE88518.1"/>
    </source>
</evidence>
<dbReference type="OrthoDB" id="1953736at2"/>
<gene>
    <name evidence="1" type="ORF">Q428_07520</name>
</gene>
<proteinExistence type="predicted"/>
<reference evidence="1 2" key="1">
    <citation type="journal article" date="2014" name="Genome Announc.">
        <title>Draft Genome Sequence of Fervidicella metallireducens Strain AeBT, an Iron-Reducing Thermoanaerobe from the Great Artesian Basin.</title>
        <authorList>
            <person name="Patel B.K."/>
        </authorList>
    </citation>
    <scope>NUCLEOTIDE SEQUENCE [LARGE SCALE GENOMIC DNA]</scope>
    <source>
        <strain evidence="1 2">AeB</strain>
    </source>
</reference>
<dbReference type="Proteomes" id="UP000019681">
    <property type="component" value="Unassembled WGS sequence"/>
</dbReference>
<organism evidence="1 2">
    <name type="scientific">Fervidicella metallireducens AeB</name>
    <dbReference type="NCBI Taxonomy" id="1403537"/>
    <lineage>
        <taxon>Bacteria</taxon>
        <taxon>Bacillati</taxon>
        <taxon>Bacillota</taxon>
        <taxon>Clostridia</taxon>
        <taxon>Eubacteriales</taxon>
        <taxon>Clostridiaceae</taxon>
        <taxon>Fervidicella</taxon>
    </lineage>
</organism>
<dbReference type="EMBL" id="AZQP01000019">
    <property type="protein sequence ID" value="EYE88518.1"/>
    <property type="molecule type" value="Genomic_DNA"/>
</dbReference>
<dbReference type="RefSeq" id="WP_035379566.1">
    <property type="nucleotide sequence ID" value="NZ_AZQP01000019.1"/>
</dbReference>
<name>A0A017RUT8_9CLOT</name>
<accession>A0A017RUT8</accession>